<organism evidence="19 20">
    <name type="scientific">Aaosphaeria arxii CBS 175.79</name>
    <dbReference type="NCBI Taxonomy" id="1450172"/>
    <lineage>
        <taxon>Eukaryota</taxon>
        <taxon>Fungi</taxon>
        <taxon>Dikarya</taxon>
        <taxon>Ascomycota</taxon>
        <taxon>Pezizomycotina</taxon>
        <taxon>Dothideomycetes</taxon>
        <taxon>Pleosporomycetidae</taxon>
        <taxon>Pleosporales</taxon>
        <taxon>Pleosporales incertae sedis</taxon>
        <taxon>Aaosphaeria</taxon>
    </lineage>
</organism>
<evidence type="ECO:0000313" key="20">
    <source>
        <dbReference type="Proteomes" id="UP000799778"/>
    </source>
</evidence>
<feature type="transmembrane region" description="Helical" evidence="17">
    <location>
        <begin position="239"/>
        <end position="262"/>
    </location>
</feature>
<name>A0A6A5XGI9_9PLEO</name>
<dbReference type="InterPro" id="IPR012171">
    <property type="entry name" value="Fatty_acid_desaturase"/>
</dbReference>
<evidence type="ECO:0000256" key="13">
    <source>
        <dbReference type="ARBA" id="ARBA00023004"/>
    </source>
</evidence>
<evidence type="ECO:0000259" key="18">
    <source>
        <dbReference type="PROSITE" id="PS50255"/>
    </source>
</evidence>
<evidence type="ECO:0000256" key="7">
    <source>
        <dbReference type="ARBA" id="ARBA00022617"/>
    </source>
</evidence>
<comment type="subcellular location">
    <subcellularLocation>
        <location evidence="1">Membrane</location>
        <topology evidence="1">Multi-pass membrane protein</topology>
    </subcellularLocation>
</comment>
<keyword evidence="10" id="KW-0746">Sphingolipid metabolism</keyword>
<dbReference type="InterPro" id="IPR036400">
    <property type="entry name" value="Cyt_B5-like_heme/steroid_sf"/>
</dbReference>
<dbReference type="SUPFAM" id="SSF55856">
    <property type="entry name" value="Cytochrome b5-like heme/steroid binding domain"/>
    <property type="match status" value="1"/>
</dbReference>
<dbReference type="RefSeq" id="XP_033380694.1">
    <property type="nucleotide sequence ID" value="XM_033522635.1"/>
</dbReference>
<dbReference type="GO" id="GO:0016020">
    <property type="term" value="C:membrane"/>
    <property type="evidence" value="ECO:0007669"/>
    <property type="project" value="UniProtKB-SubCell"/>
</dbReference>
<dbReference type="EC" id="1.14.19.18" evidence="5"/>
<dbReference type="OrthoDB" id="260091at2759"/>
<dbReference type="Pfam" id="PF00487">
    <property type="entry name" value="FA_desaturase"/>
    <property type="match status" value="1"/>
</dbReference>
<dbReference type="CDD" id="cd03506">
    <property type="entry name" value="Delta6-FADS-like"/>
    <property type="match status" value="1"/>
</dbReference>
<dbReference type="GO" id="GO:0006665">
    <property type="term" value="P:sphingolipid metabolic process"/>
    <property type="evidence" value="ECO:0007669"/>
    <property type="project" value="UniProtKB-UniPathway"/>
</dbReference>
<dbReference type="Pfam" id="PF00173">
    <property type="entry name" value="Cyt-b5"/>
    <property type="match status" value="1"/>
</dbReference>
<comment type="pathway">
    <text evidence="3">Sphingolipid metabolism.</text>
</comment>
<feature type="compositionally biased region" description="Low complexity" evidence="16">
    <location>
        <begin position="125"/>
        <end position="136"/>
    </location>
</feature>
<dbReference type="Gene3D" id="3.10.120.10">
    <property type="entry name" value="Cytochrome b5-like heme/steroid binding domain"/>
    <property type="match status" value="1"/>
</dbReference>
<keyword evidence="11 17" id="KW-1133">Transmembrane helix</keyword>
<evidence type="ECO:0000256" key="14">
    <source>
        <dbReference type="ARBA" id="ARBA00023098"/>
    </source>
</evidence>
<keyword evidence="7" id="KW-0349">Heme</keyword>
<keyword evidence="13" id="KW-0408">Iron</keyword>
<evidence type="ECO:0000256" key="15">
    <source>
        <dbReference type="ARBA" id="ARBA00023136"/>
    </source>
</evidence>
<keyword evidence="20" id="KW-1185">Reference proteome</keyword>
<dbReference type="AlphaFoldDB" id="A0A6A5XGI9"/>
<feature type="region of interest" description="Disordered" evidence="16">
    <location>
        <begin position="119"/>
        <end position="168"/>
    </location>
</feature>
<evidence type="ECO:0000256" key="4">
    <source>
        <dbReference type="ARBA" id="ARBA00009295"/>
    </source>
</evidence>
<evidence type="ECO:0000256" key="6">
    <source>
        <dbReference type="ARBA" id="ARBA00016939"/>
    </source>
</evidence>
<keyword evidence="8 17" id="KW-0812">Transmembrane</keyword>
<dbReference type="PANTHER" id="PTHR19353:SF30">
    <property type="entry name" value="DELTA 8-(E)-SPHINGOLIPID DESATURASE"/>
    <property type="match status" value="1"/>
</dbReference>
<evidence type="ECO:0000256" key="2">
    <source>
        <dbReference type="ARBA" id="ARBA00004760"/>
    </source>
</evidence>
<keyword evidence="9" id="KW-0479">Metal-binding</keyword>
<dbReference type="GO" id="GO:0016717">
    <property type="term" value="F:oxidoreductase activity, acting on paired donors, with oxidation of a pair of donors resulting in the reduction of molecular oxygen to two molecules of water"/>
    <property type="evidence" value="ECO:0007669"/>
    <property type="project" value="TreeGrafter"/>
</dbReference>
<feature type="transmembrane region" description="Helical" evidence="17">
    <location>
        <begin position="400"/>
        <end position="422"/>
    </location>
</feature>
<dbReference type="PANTHER" id="PTHR19353">
    <property type="entry name" value="FATTY ACID DESATURASE 2"/>
    <property type="match status" value="1"/>
</dbReference>
<feature type="domain" description="Cytochrome b5 heme-binding" evidence="18">
    <location>
        <begin position="12"/>
        <end position="87"/>
    </location>
</feature>
<feature type="transmembrane region" description="Helical" evidence="17">
    <location>
        <begin position="368"/>
        <end position="388"/>
    </location>
</feature>
<comment type="similarity">
    <text evidence="4">Belongs to the fatty acid desaturase type 1 family.</text>
</comment>
<dbReference type="InterPro" id="IPR005804">
    <property type="entry name" value="FA_desaturase_dom"/>
</dbReference>
<dbReference type="UniPathway" id="UPA00222"/>
<evidence type="ECO:0000256" key="16">
    <source>
        <dbReference type="SAM" id="MobiDB-lite"/>
    </source>
</evidence>
<keyword evidence="14" id="KW-0443">Lipid metabolism</keyword>
<feature type="compositionally biased region" description="Low complexity" evidence="16">
    <location>
        <begin position="159"/>
        <end position="168"/>
    </location>
</feature>
<reference evidence="19" key="1">
    <citation type="journal article" date="2020" name="Stud. Mycol.">
        <title>101 Dothideomycetes genomes: a test case for predicting lifestyles and emergence of pathogens.</title>
        <authorList>
            <person name="Haridas S."/>
            <person name="Albert R."/>
            <person name="Binder M."/>
            <person name="Bloem J."/>
            <person name="Labutti K."/>
            <person name="Salamov A."/>
            <person name="Andreopoulos B."/>
            <person name="Baker S."/>
            <person name="Barry K."/>
            <person name="Bills G."/>
            <person name="Bluhm B."/>
            <person name="Cannon C."/>
            <person name="Castanera R."/>
            <person name="Culley D."/>
            <person name="Daum C."/>
            <person name="Ezra D."/>
            <person name="Gonzalez J."/>
            <person name="Henrissat B."/>
            <person name="Kuo A."/>
            <person name="Liang C."/>
            <person name="Lipzen A."/>
            <person name="Lutzoni F."/>
            <person name="Magnuson J."/>
            <person name="Mondo S."/>
            <person name="Nolan M."/>
            <person name="Ohm R."/>
            <person name="Pangilinan J."/>
            <person name="Park H.-J."/>
            <person name="Ramirez L."/>
            <person name="Alfaro M."/>
            <person name="Sun H."/>
            <person name="Tritt A."/>
            <person name="Yoshinaga Y."/>
            <person name="Zwiers L.-H."/>
            <person name="Turgeon B."/>
            <person name="Goodwin S."/>
            <person name="Spatafora J."/>
            <person name="Crous P."/>
            <person name="Grigoriev I."/>
        </authorList>
    </citation>
    <scope>NUCLEOTIDE SEQUENCE</scope>
    <source>
        <strain evidence="19">CBS 175.79</strain>
    </source>
</reference>
<sequence length="568" mass="65418">MSAMEKQAQRKNRVLSRREIEGLIASGRSIVIVDNKVLKVDSWLPYHPGGDKAIQHMIGRDATDEVQRFHSQQTLELTNRYQIGRIEGAWINFLPPLQGGKFRTAEELENISEEEYIESLSDNDTGSSGTSAGPSPIFEPADRTSSSIRKRTNGDIPRSPSASSVSSVELDDLKRVPKMSVLDARTQQEIDLDKSKYPSLDPKTQANIIQKYRELEDRIQAEGLYQCRYSSYGIECIRYAFYIGMFAFLLKSGWYLSSAFFLGTLWHQLSFTVHDAGHMGITHDFQTDTTIGMVVASYIGGLSVCWWKYNHNVHHLVTNSPEHDPDIEHMPFFAITHRFFENLFSTYYERVMEYDAFAKFMLRYQDTLFYFIMCLGRFNLYRLSWLYLLTGQGPRKGPAWWHRYFEMAGLVFFWTWYGYGLVYKTIPGGWNKFFFVLISHVVTTPLHVQITLSHFAMSTADLGTAESFPQKMLRTTMDVDCPQWLDFFHGGLQFQAIHHLFPRIPRHNLRRTQKLVQEFCNEVDIPYALFGFIDGNKTVIGKLTDVTRQAAILAECQRTMADGDFGVH</sequence>
<evidence type="ECO:0000313" key="19">
    <source>
        <dbReference type="EMBL" id="KAF2012355.1"/>
    </source>
</evidence>
<evidence type="ECO:0000256" key="8">
    <source>
        <dbReference type="ARBA" id="ARBA00022692"/>
    </source>
</evidence>
<evidence type="ECO:0000256" key="10">
    <source>
        <dbReference type="ARBA" id="ARBA00022919"/>
    </source>
</evidence>
<keyword evidence="15 17" id="KW-0472">Membrane</keyword>
<keyword evidence="12" id="KW-0560">Oxidoreductase</keyword>
<protein>
    <recommendedName>
        <fullName evidence="6">Delta 8-(E)-sphingolipid desaturase</fullName>
        <ecNumber evidence="5">1.14.19.18</ecNumber>
    </recommendedName>
</protein>
<evidence type="ECO:0000256" key="9">
    <source>
        <dbReference type="ARBA" id="ARBA00022723"/>
    </source>
</evidence>
<evidence type="ECO:0000256" key="5">
    <source>
        <dbReference type="ARBA" id="ARBA00012019"/>
    </source>
</evidence>
<dbReference type="Proteomes" id="UP000799778">
    <property type="component" value="Unassembled WGS sequence"/>
</dbReference>
<dbReference type="PROSITE" id="PS50255">
    <property type="entry name" value="CYTOCHROME_B5_2"/>
    <property type="match status" value="1"/>
</dbReference>
<dbReference type="InterPro" id="IPR001199">
    <property type="entry name" value="Cyt_B5-like_heme/steroid-bd"/>
</dbReference>
<evidence type="ECO:0000256" key="12">
    <source>
        <dbReference type="ARBA" id="ARBA00023002"/>
    </source>
</evidence>
<dbReference type="GeneID" id="54280032"/>
<dbReference type="GO" id="GO:0046872">
    <property type="term" value="F:metal ion binding"/>
    <property type="evidence" value="ECO:0007669"/>
    <property type="project" value="UniProtKB-KW"/>
</dbReference>
<comment type="pathway">
    <text evidence="2">Lipid metabolism; sphingolipid metabolism.</text>
</comment>
<dbReference type="PIRSF" id="PIRSF015921">
    <property type="entry name" value="FA_sphinglp_des"/>
    <property type="match status" value="1"/>
</dbReference>
<evidence type="ECO:0000256" key="1">
    <source>
        <dbReference type="ARBA" id="ARBA00004141"/>
    </source>
</evidence>
<dbReference type="SMART" id="SM01117">
    <property type="entry name" value="Cyt-b5"/>
    <property type="match status" value="1"/>
</dbReference>
<dbReference type="EMBL" id="ML978073">
    <property type="protein sequence ID" value="KAF2012355.1"/>
    <property type="molecule type" value="Genomic_DNA"/>
</dbReference>
<gene>
    <name evidence="19" type="ORF">BU24DRAFT_275347</name>
</gene>
<evidence type="ECO:0000256" key="17">
    <source>
        <dbReference type="SAM" id="Phobius"/>
    </source>
</evidence>
<evidence type="ECO:0000256" key="11">
    <source>
        <dbReference type="ARBA" id="ARBA00022989"/>
    </source>
</evidence>
<accession>A0A6A5XGI9</accession>
<proteinExistence type="inferred from homology"/>
<evidence type="ECO:0000256" key="3">
    <source>
        <dbReference type="ARBA" id="ARBA00004991"/>
    </source>
</evidence>